<evidence type="ECO:0000259" key="8">
    <source>
        <dbReference type="Pfam" id="PF06738"/>
    </source>
</evidence>
<keyword evidence="3 7" id="KW-0812">Transmembrane</keyword>
<dbReference type="Proteomes" id="UP000175744">
    <property type="component" value="Unassembled WGS sequence"/>
</dbReference>
<dbReference type="Pfam" id="PF06738">
    <property type="entry name" value="ThrE"/>
    <property type="match status" value="1"/>
</dbReference>
<keyword evidence="4 7" id="KW-1133">Transmembrane helix</keyword>
<keyword evidence="2" id="KW-1003">Cell membrane</keyword>
<evidence type="ECO:0000256" key="3">
    <source>
        <dbReference type="ARBA" id="ARBA00022692"/>
    </source>
</evidence>
<dbReference type="STRING" id="1121290.CLAOCE_15710"/>
<reference evidence="9 10" key="1">
    <citation type="submission" date="2016-06" db="EMBL/GenBank/DDBJ databases">
        <title>Genome sequence of Clostridium acetireducens DSM 10703.</title>
        <authorList>
            <person name="Poehlein A."/>
            <person name="Fluechter S."/>
            <person name="Duerre P."/>
            <person name="Daniel R."/>
        </authorList>
    </citation>
    <scope>NUCLEOTIDE SEQUENCE [LARGE SCALE GENOMIC DNA]</scope>
    <source>
        <strain evidence="9 10">DSM 10703</strain>
    </source>
</reference>
<gene>
    <name evidence="9" type="ORF">CLOACE_15710</name>
</gene>
<evidence type="ECO:0000256" key="6">
    <source>
        <dbReference type="ARBA" id="ARBA00034125"/>
    </source>
</evidence>
<comment type="subcellular location">
    <subcellularLocation>
        <location evidence="1">Cell membrane</location>
        <topology evidence="1">Multi-pass membrane protein</topology>
    </subcellularLocation>
</comment>
<dbReference type="GO" id="GO:0005886">
    <property type="term" value="C:plasma membrane"/>
    <property type="evidence" value="ECO:0007669"/>
    <property type="project" value="UniProtKB-SubCell"/>
</dbReference>
<evidence type="ECO:0000313" key="10">
    <source>
        <dbReference type="Proteomes" id="UP000175744"/>
    </source>
</evidence>
<feature type="transmembrane region" description="Helical" evidence="7">
    <location>
        <begin position="51"/>
        <end position="72"/>
    </location>
</feature>
<keyword evidence="5 7" id="KW-0472">Membrane</keyword>
<feature type="transmembrane region" description="Helical" evidence="7">
    <location>
        <begin position="6"/>
        <end position="39"/>
    </location>
</feature>
<evidence type="ECO:0000256" key="7">
    <source>
        <dbReference type="SAM" id="Phobius"/>
    </source>
</evidence>
<dbReference type="InterPro" id="IPR050539">
    <property type="entry name" value="ThrE_Dicarb/AminoAcid_Exp"/>
</dbReference>
<name>A0A1E8EYF6_9CLOT</name>
<dbReference type="PANTHER" id="PTHR34390:SF2">
    <property type="entry name" value="SUCCINATE TRANSPORTER SUBUNIT YJJP-RELATED"/>
    <property type="match status" value="1"/>
</dbReference>
<evidence type="ECO:0000256" key="4">
    <source>
        <dbReference type="ARBA" id="ARBA00022989"/>
    </source>
</evidence>
<proteinExistence type="inferred from homology"/>
<feature type="transmembrane region" description="Helical" evidence="7">
    <location>
        <begin position="119"/>
        <end position="138"/>
    </location>
</feature>
<sequence length="146" mass="15314">MQFPPLVIFGAAILSGFLTLLFGGNFYDFIISLIIGGLIKASSSFLQKLKINDFFINVVGGAIAALIALLSMQISAGLHEDKIIIGSIMQLVPGLTITNAVRDTIAGDLMAGMTRAAEAFLTAIAIAIGTGTVFKIWFSTFGGISI</sequence>
<comment type="similarity">
    <text evidence="6">Belongs to the ThrE exporter (TC 2.A.79) family.</text>
</comment>
<evidence type="ECO:0000256" key="2">
    <source>
        <dbReference type="ARBA" id="ARBA00022475"/>
    </source>
</evidence>
<dbReference type="AlphaFoldDB" id="A0A1E8EYF6"/>
<comment type="caution">
    <text evidence="9">The sequence shown here is derived from an EMBL/GenBank/DDBJ whole genome shotgun (WGS) entry which is preliminary data.</text>
</comment>
<accession>A0A1E8EYF6</accession>
<dbReference type="PANTHER" id="PTHR34390">
    <property type="entry name" value="UPF0442 PROTEIN YJJB-RELATED"/>
    <property type="match status" value="1"/>
</dbReference>
<dbReference type="PATRIC" id="fig|1121290.3.peg.1558"/>
<dbReference type="RefSeq" id="WP_070110548.1">
    <property type="nucleotide sequence ID" value="NZ_LZFO01000023.1"/>
</dbReference>
<evidence type="ECO:0000256" key="1">
    <source>
        <dbReference type="ARBA" id="ARBA00004651"/>
    </source>
</evidence>
<dbReference type="InterPro" id="IPR010619">
    <property type="entry name" value="ThrE-like_N"/>
</dbReference>
<evidence type="ECO:0000256" key="5">
    <source>
        <dbReference type="ARBA" id="ARBA00023136"/>
    </source>
</evidence>
<protein>
    <recommendedName>
        <fullName evidence="8">Threonine/serine exporter-like N-terminal domain-containing protein</fullName>
    </recommendedName>
</protein>
<organism evidence="9 10">
    <name type="scientific">Clostridium acetireducens DSM 10703</name>
    <dbReference type="NCBI Taxonomy" id="1121290"/>
    <lineage>
        <taxon>Bacteria</taxon>
        <taxon>Bacillati</taxon>
        <taxon>Bacillota</taxon>
        <taxon>Clostridia</taxon>
        <taxon>Eubacteriales</taxon>
        <taxon>Clostridiaceae</taxon>
        <taxon>Clostridium</taxon>
    </lineage>
</organism>
<feature type="domain" description="Threonine/serine exporter-like N-terminal" evidence="8">
    <location>
        <begin position="6"/>
        <end position="136"/>
    </location>
</feature>
<dbReference type="GO" id="GO:0022857">
    <property type="term" value="F:transmembrane transporter activity"/>
    <property type="evidence" value="ECO:0007669"/>
    <property type="project" value="InterPro"/>
</dbReference>
<dbReference type="EMBL" id="LZFO01000023">
    <property type="protein sequence ID" value="OFI05565.1"/>
    <property type="molecule type" value="Genomic_DNA"/>
</dbReference>
<dbReference type="GO" id="GO:0015744">
    <property type="term" value="P:succinate transport"/>
    <property type="evidence" value="ECO:0007669"/>
    <property type="project" value="TreeGrafter"/>
</dbReference>
<keyword evidence="10" id="KW-1185">Reference proteome</keyword>
<evidence type="ECO:0000313" key="9">
    <source>
        <dbReference type="EMBL" id="OFI05565.1"/>
    </source>
</evidence>